<dbReference type="InterPro" id="IPR045355">
    <property type="entry name" value="PolyA_pol_cat_su"/>
</dbReference>
<evidence type="ECO:0000256" key="8">
    <source>
        <dbReference type="SAM" id="MobiDB-lite"/>
    </source>
</evidence>
<dbReference type="EMBL" id="MN740167">
    <property type="protein sequence ID" value="QHT91629.1"/>
    <property type="molecule type" value="Genomic_DNA"/>
</dbReference>
<proteinExistence type="predicted"/>
<name>A0A6C0IFQ2_9ZZZZ</name>
<evidence type="ECO:0000256" key="1">
    <source>
        <dbReference type="ARBA" id="ARBA00004328"/>
    </source>
</evidence>
<evidence type="ECO:0000256" key="2">
    <source>
        <dbReference type="ARBA" id="ARBA00022664"/>
    </source>
</evidence>
<feature type="region of interest" description="Disordered" evidence="8">
    <location>
        <begin position="430"/>
        <end position="477"/>
    </location>
</feature>
<comment type="subcellular location">
    <subcellularLocation>
        <location evidence="1">Virion</location>
    </subcellularLocation>
</comment>
<keyword evidence="7" id="KW-0804">Transcription</keyword>
<accession>A0A6C0IFQ2</accession>
<evidence type="ECO:0000259" key="9">
    <source>
        <dbReference type="Pfam" id="PF19244"/>
    </source>
</evidence>
<feature type="domain" description="Poly(A) polymerase catalytic subunit" evidence="9">
    <location>
        <begin position="48"/>
        <end position="176"/>
    </location>
</feature>
<evidence type="ECO:0000256" key="3">
    <source>
        <dbReference type="ARBA" id="ARBA00022679"/>
    </source>
</evidence>
<protein>
    <recommendedName>
        <fullName evidence="9">Poly(A) polymerase catalytic subunit domain-containing protein</fullName>
    </recommendedName>
</protein>
<dbReference type="AlphaFoldDB" id="A0A6C0IFQ2"/>
<evidence type="ECO:0000256" key="4">
    <source>
        <dbReference type="ARBA" id="ARBA00022741"/>
    </source>
</evidence>
<organism evidence="10">
    <name type="scientific">viral metagenome</name>
    <dbReference type="NCBI Taxonomy" id="1070528"/>
    <lineage>
        <taxon>unclassified sequences</taxon>
        <taxon>metagenomes</taxon>
        <taxon>organismal metagenomes</taxon>
    </lineage>
</organism>
<reference evidence="10" key="1">
    <citation type="journal article" date="2020" name="Nature">
        <title>Giant virus diversity and host interactions through global metagenomics.</title>
        <authorList>
            <person name="Schulz F."/>
            <person name="Roux S."/>
            <person name="Paez-Espino D."/>
            <person name="Jungbluth S."/>
            <person name="Walsh D.A."/>
            <person name="Denef V.J."/>
            <person name="McMahon K.D."/>
            <person name="Konstantinidis K.T."/>
            <person name="Eloe-Fadrosh E.A."/>
            <person name="Kyrpides N.C."/>
            <person name="Woyke T."/>
        </authorList>
    </citation>
    <scope>NUCLEOTIDE SEQUENCE</scope>
    <source>
        <strain evidence="10">GVMAG-M-3300023184-86</strain>
    </source>
</reference>
<evidence type="ECO:0000256" key="6">
    <source>
        <dbReference type="ARBA" id="ARBA00022844"/>
    </source>
</evidence>
<keyword evidence="4" id="KW-0547">Nucleotide-binding</keyword>
<feature type="compositionally biased region" description="Basic residues" evidence="8">
    <location>
        <begin position="455"/>
        <end position="477"/>
    </location>
</feature>
<dbReference type="GO" id="GO:0016740">
    <property type="term" value="F:transferase activity"/>
    <property type="evidence" value="ECO:0007669"/>
    <property type="project" value="UniProtKB-KW"/>
</dbReference>
<keyword evidence="3" id="KW-0808">Transferase</keyword>
<evidence type="ECO:0000256" key="5">
    <source>
        <dbReference type="ARBA" id="ARBA00022840"/>
    </source>
</evidence>
<keyword evidence="5" id="KW-0067">ATP-binding</keyword>
<keyword evidence="2" id="KW-0507">mRNA processing</keyword>
<evidence type="ECO:0000313" key="10">
    <source>
        <dbReference type="EMBL" id="QHT91629.1"/>
    </source>
</evidence>
<dbReference type="GO" id="GO:0005524">
    <property type="term" value="F:ATP binding"/>
    <property type="evidence" value="ECO:0007669"/>
    <property type="project" value="UniProtKB-KW"/>
</dbReference>
<dbReference type="Pfam" id="PF19244">
    <property type="entry name" value="Poly_A_pol_cat"/>
    <property type="match status" value="1"/>
</dbReference>
<dbReference type="GO" id="GO:0044423">
    <property type="term" value="C:virion component"/>
    <property type="evidence" value="ECO:0007669"/>
    <property type="project" value="UniProtKB-KW"/>
</dbReference>
<evidence type="ECO:0000256" key="7">
    <source>
        <dbReference type="ARBA" id="ARBA00023163"/>
    </source>
</evidence>
<feature type="compositionally biased region" description="Basic and acidic residues" evidence="8">
    <location>
        <begin position="433"/>
        <end position="449"/>
    </location>
</feature>
<dbReference type="GO" id="GO:0006397">
    <property type="term" value="P:mRNA processing"/>
    <property type="evidence" value="ECO:0007669"/>
    <property type="project" value="UniProtKB-KW"/>
</dbReference>
<keyword evidence="6" id="KW-0946">Virion</keyword>
<sequence>MKPEKICDKSMTFQDCELAILRLAVDKAEEKMGKRVVQSDDIKKIIIILENFIKKKNLIAYGGTAINNILPKEDQFYNKEVELPDYDCFTMDGLNTAIELADLYYKEGFTDVEAKAGQHHGTFKVYVNYMAIADLTNLPKEIFASLKKDAIRVAGILYAPPNFLRMSMYLELSRPAGDISRWEKVLKRLTVLNKHYPTTSLNCNEVEFQREMDDKTHEDEIYESVKNTLINQGVVFFGGFAISMYSQYMPKNLQHKLEKIADFDVLSHDPETTCEIVKERLKDVGITNTKITKRENVGEIVPVHYEIKVGNDIIAFVYEPIGCHSYNVINFKGQKVKIATIDTMLSFYLAFLYTNRPYYTEFSDRILCMSKFLFDVQQKNRLSQRGLLKRFSITCYGHQQSVEEMRAEKAAKHKELNGKKGTPEYNEYFLSYKPEEKDEKKKEKNENKKSSNKTSKSKTVKKRKTSKKGKSFRLWRK</sequence>